<dbReference type="AlphaFoldDB" id="A0A7X0J2X7"/>
<keyword evidence="1" id="KW-0472">Membrane</keyword>
<dbReference type="Proteomes" id="UP000521017">
    <property type="component" value="Unassembled WGS sequence"/>
</dbReference>
<keyword evidence="1" id="KW-0812">Transmembrane</keyword>
<feature type="transmembrane region" description="Helical" evidence="1">
    <location>
        <begin position="50"/>
        <end position="70"/>
    </location>
</feature>
<evidence type="ECO:0000256" key="1">
    <source>
        <dbReference type="SAM" id="Phobius"/>
    </source>
</evidence>
<dbReference type="RefSeq" id="WP_184624801.1">
    <property type="nucleotide sequence ID" value="NZ_JACHCC010000005.1"/>
</dbReference>
<gene>
    <name evidence="2" type="ORF">HDF25_002227</name>
</gene>
<protein>
    <submittedName>
        <fullName evidence="2">Fumarate reductase subunit C</fullName>
    </submittedName>
</protein>
<keyword evidence="1" id="KW-1133">Transmembrane helix</keyword>
<comment type="caution">
    <text evidence="2">The sequence shown here is derived from an EMBL/GenBank/DDBJ whole genome shotgun (WGS) entry which is preliminary data.</text>
</comment>
<proteinExistence type="predicted"/>
<sequence>MNEIKFQAALAFLLKFEASMLKPLNNFIFYCYYSIVLYNREDKRIDRACFGLAMFYAIIAMTIFLQLGIWRIHFSINPIMLALSFPMIFAFTYLNGKHYFLSNFEIIETKYEKLIPKRGYVFFGLLFFIGSILLFGIAADRYTSMDK</sequence>
<evidence type="ECO:0000313" key="3">
    <source>
        <dbReference type="Proteomes" id="UP000521017"/>
    </source>
</evidence>
<accession>A0A7X0J2X7</accession>
<feature type="transmembrane region" description="Helical" evidence="1">
    <location>
        <begin position="120"/>
        <end position="139"/>
    </location>
</feature>
<evidence type="ECO:0000313" key="2">
    <source>
        <dbReference type="EMBL" id="MBB6500083.1"/>
    </source>
</evidence>
<organism evidence="2 3">
    <name type="scientific">Pedobacter cryoconitis</name>
    <dbReference type="NCBI Taxonomy" id="188932"/>
    <lineage>
        <taxon>Bacteria</taxon>
        <taxon>Pseudomonadati</taxon>
        <taxon>Bacteroidota</taxon>
        <taxon>Sphingobacteriia</taxon>
        <taxon>Sphingobacteriales</taxon>
        <taxon>Sphingobacteriaceae</taxon>
        <taxon>Pedobacter</taxon>
    </lineage>
</organism>
<name>A0A7X0J2X7_9SPHI</name>
<reference evidence="2 3" key="1">
    <citation type="submission" date="2020-08" db="EMBL/GenBank/DDBJ databases">
        <title>Genomic Encyclopedia of Type Strains, Phase IV (KMG-V): Genome sequencing to study the core and pangenomes of soil and plant-associated prokaryotes.</title>
        <authorList>
            <person name="Whitman W."/>
        </authorList>
    </citation>
    <scope>NUCLEOTIDE SEQUENCE [LARGE SCALE GENOMIC DNA]</scope>
    <source>
        <strain evidence="2 3">M2T3</strain>
    </source>
</reference>
<dbReference type="EMBL" id="JACHCC010000005">
    <property type="protein sequence ID" value="MBB6500083.1"/>
    <property type="molecule type" value="Genomic_DNA"/>
</dbReference>
<feature type="transmembrane region" description="Helical" evidence="1">
    <location>
        <begin position="76"/>
        <end position="94"/>
    </location>
</feature>